<reference evidence="2 3" key="1">
    <citation type="journal article" date="2012" name="Genome Biol.">
        <title>Genome and low-iron response of an oceanic diatom adapted to chronic iron limitation.</title>
        <authorList>
            <person name="Lommer M."/>
            <person name="Specht M."/>
            <person name="Roy A.S."/>
            <person name="Kraemer L."/>
            <person name="Andreson R."/>
            <person name="Gutowska M.A."/>
            <person name="Wolf J."/>
            <person name="Bergner S.V."/>
            <person name="Schilhabel M.B."/>
            <person name="Klostermeier U.C."/>
            <person name="Beiko R.G."/>
            <person name="Rosenstiel P."/>
            <person name="Hippler M."/>
            <person name="Laroche J."/>
        </authorList>
    </citation>
    <scope>NUCLEOTIDE SEQUENCE [LARGE SCALE GENOMIC DNA]</scope>
    <source>
        <strain evidence="2 3">CCMP1005</strain>
    </source>
</reference>
<dbReference type="Pfam" id="PF05811">
    <property type="entry name" value="DUF842"/>
    <property type="match status" value="1"/>
</dbReference>
<dbReference type="EMBL" id="AGNL01010657">
    <property type="protein sequence ID" value="EJK68953.1"/>
    <property type="molecule type" value="Genomic_DNA"/>
</dbReference>
<organism evidence="2 3">
    <name type="scientific">Thalassiosira oceanica</name>
    <name type="common">Marine diatom</name>
    <dbReference type="NCBI Taxonomy" id="159749"/>
    <lineage>
        <taxon>Eukaryota</taxon>
        <taxon>Sar</taxon>
        <taxon>Stramenopiles</taxon>
        <taxon>Ochrophyta</taxon>
        <taxon>Bacillariophyta</taxon>
        <taxon>Coscinodiscophyceae</taxon>
        <taxon>Thalassiosirophycidae</taxon>
        <taxon>Thalassiosirales</taxon>
        <taxon>Thalassiosiraceae</taxon>
        <taxon>Thalassiosira</taxon>
    </lineage>
</organism>
<comment type="caution">
    <text evidence="2">The sequence shown here is derived from an EMBL/GenBank/DDBJ whole genome shotgun (WGS) entry which is preliminary data.</text>
</comment>
<dbReference type="OMA" id="EMEGCVV"/>
<name>K0SRM4_THAOC</name>
<sequence>MADIQSKVNGLTSKIEGELKTLVDEVERLKLRPVGKQMHICIVDCYNKAGKSGRKEVLEQCQQQCQIPYQTAASVTQNEIAQFQNRLNSSMGQCSNDVQGMVTPEIASNERKMQKLENDLLKCIQGAINKSRDGLKPMRQRIESQMS</sequence>
<evidence type="ECO:0008006" key="4">
    <source>
        <dbReference type="Google" id="ProtNLM"/>
    </source>
</evidence>
<dbReference type="InterPro" id="IPR008560">
    <property type="entry name" value="DUF842_euk"/>
</dbReference>
<dbReference type="eggNOG" id="ENOG502ST2T">
    <property type="taxonomic scope" value="Eukaryota"/>
</dbReference>
<evidence type="ECO:0000256" key="1">
    <source>
        <dbReference type="ARBA" id="ARBA00009952"/>
    </source>
</evidence>
<dbReference type="PANTHER" id="PTHR21096">
    <property type="entry name" value="PROTEIN FAM136A"/>
    <property type="match status" value="1"/>
</dbReference>
<protein>
    <recommendedName>
        <fullName evidence="4">Protein FAM136A</fullName>
    </recommendedName>
</protein>
<dbReference type="GO" id="GO:0005737">
    <property type="term" value="C:cytoplasm"/>
    <property type="evidence" value="ECO:0007669"/>
    <property type="project" value="TreeGrafter"/>
</dbReference>
<comment type="similarity">
    <text evidence="1">Belongs to the FAM136 family.</text>
</comment>
<proteinExistence type="inferred from homology"/>
<gene>
    <name evidence="2" type="ORF">THAOC_09835</name>
</gene>
<evidence type="ECO:0000313" key="2">
    <source>
        <dbReference type="EMBL" id="EJK68953.1"/>
    </source>
</evidence>
<evidence type="ECO:0000313" key="3">
    <source>
        <dbReference type="Proteomes" id="UP000266841"/>
    </source>
</evidence>
<accession>K0SRM4</accession>
<keyword evidence="3" id="KW-1185">Reference proteome</keyword>
<dbReference type="Proteomes" id="UP000266841">
    <property type="component" value="Unassembled WGS sequence"/>
</dbReference>
<dbReference type="AlphaFoldDB" id="K0SRM4"/>
<dbReference type="PANTHER" id="PTHR21096:SF0">
    <property type="entry name" value="PROTEIN FAM136A"/>
    <property type="match status" value="1"/>
</dbReference>
<dbReference type="OrthoDB" id="9975421at2759"/>